<dbReference type="InterPro" id="IPR010621">
    <property type="entry name" value="DUF1214"/>
</dbReference>
<dbReference type="InterPro" id="IPR010679">
    <property type="entry name" value="DUF1254"/>
</dbReference>
<dbReference type="OrthoDB" id="2018906at2759"/>
<evidence type="ECO:0000259" key="1">
    <source>
        <dbReference type="Pfam" id="PF06742"/>
    </source>
</evidence>
<dbReference type="RefSeq" id="XP_046014522.1">
    <property type="nucleotide sequence ID" value="XM_046153780.1"/>
</dbReference>
<evidence type="ECO:0000313" key="3">
    <source>
        <dbReference type="EMBL" id="KAH7033690.1"/>
    </source>
</evidence>
<name>A0A9P8Y7N1_9PEZI</name>
<dbReference type="GeneID" id="70183326"/>
<evidence type="ECO:0000313" key="4">
    <source>
        <dbReference type="Proteomes" id="UP000756346"/>
    </source>
</evidence>
<feature type="domain" description="DUF1254" evidence="2">
    <location>
        <begin position="69"/>
        <end position="201"/>
    </location>
</feature>
<dbReference type="EMBL" id="JAGTJQ010000004">
    <property type="protein sequence ID" value="KAH7033690.1"/>
    <property type="molecule type" value="Genomic_DNA"/>
</dbReference>
<feature type="domain" description="DUF1214" evidence="1">
    <location>
        <begin position="360"/>
        <end position="457"/>
    </location>
</feature>
<dbReference type="PANTHER" id="PTHR36509:SF2">
    <property type="entry name" value="BLL3101 PROTEIN"/>
    <property type="match status" value="1"/>
</dbReference>
<dbReference type="Gene3D" id="2.60.120.600">
    <property type="entry name" value="Domain of unknown function DUF1214, C-terminal domain"/>
    <property type="match status" value="1"/>
</dbReference>
<sequence>MRWSAFFTASLASAAAVQQQQHHRRACSPAPPCTDVACVQNATNFAFVYGAPLYAAGTFVRAVPLAVTNFIYHQRNLATAAGVGVVRPNADTVYSGIFVDVSAADLEVTLPEIKDRYWVFPFYDLYGNNIGNIGSINNDTAGKYIIKYKPDDYGVKYDNVPDGYVAQINLAAPYGLVIQRILVTDDPDDIQKVRDIQDQIKTLVLPRLELPVAPPWILSMFSDPRYLASATNPLPLAILRLTAALAEWQQPIVAGDRPWVASLLKAAGIEHGVYTKPESANLTIAVAAANQSRQAYAAQPGAVKDMGHNWTIFNDVGNFLSHYVLRYIIAQVGYLILGPDQAIYPFYPNIDLPLGKAAILTFSAKPKITPGGFWSLTAYDSEGFLVKNSLNRYAVGDHRGNLTFPDGTPLSDAAVDGPFKILLQASNVNPPANWTSNWLPVSEAGGIAQVTLRWYGGEPIMNEVGGYDYPTLEIVDALQA</sequence>
<dbReference type="InterPro" id="IPR037050">
    <property type="entry name" value="DUF1254_sf"/>
</dbReference>
<dbReference type="Gene3D" id="2.60.40.1610">
    <property type="entry name" value="Domain of unknown function DUF1254"/>
    <property type="match status" value="1"/>
</dbReference>
<dbReference type="AlphaFoldDB" id="A0A9P8Y7N1"/>
<organism evidence="3 4">
    <name type="scientific">Microdochium trichocladiopsis</name>
    <dbReference type="NCBI Taxonomy" id="1682393"/>
    <lineage>
        <taxon>Eukaryota</taxon>
        <taxon>Fungi</taxon>
        <taxon>Dikarya</taxon>
        <taxon>Ascomycota</taxon>
        <taxon>Pezizomycotina</taxon>
        <taxon>Sordariomycetes</taxon>
        <taxon>Xylariomycetidae</taxon>
        <taxon>Xylariales</taxon>
        <taxon>Microdochiaceae</taxon>
        <taxon>Microdochium</taxon>
    </lineage>
</organism>
<dbReference type="InterPro" id="IPR037049">
    <property type="entry name" value="DUF1214_C_sf"/>
</dbReference>
<reference evidence="3" key="1">
    <citation type="journal article" date="2021" name="Nat. Commun.">
        <title>Genetic determinants of endophytism in the Arabidopsis root mycobiome.</title>
        <authorList>
            <person name="Mesny F."/>
            <person name="Miyauchi S."/>
            <person name="Thiergart T."/>
            <person name="Pickel B."/>
            <person name="Atanasova L."/>
            <person name="Karlsson M."/>
            <person name="Huettel B."/>
            <person name="Barry K.W."/>
            <person name="Haridas S."/>
            <person name="Chen C."/>
            <person name="Bauer D."/>
            <person name="Andreopoulos W."/>
            <person name="Pangilinan J."/>
            <person name="LaButti K."/>
            <person name="Riley R."/>
            <person name="Lipzen A."/>
            <person name="Clum A."/>
            <person name="Drula E."/>
            <person name="Henrissat B."/>
            <person name="Kohler A."/>
            <person name="Grigoriev I.V."/>
            <person name="Martin F.M."/>
            <person name="Hacquard S."/>
        </authorList>
    </citation>
    <scope>NUCLEOTIDE SEQUENCE</scope>
    <source>
        <strain evidence="3">MPI-CAGE-CH-0230</strain>
    </source>
</reference>
<proteinExistence type="predicted"/>
<dbReference type="PANTHER" id="PTHR36509">
    <property type="entry name" value="BLL3101 PROTEIN"/>
    <property type="match status" value="1"/>
</dbReference>
<dbReference type="SUPFAM" id="SSF160935">
    <property type="entry name" value="VPA0735-like"/>
    <property type="match status" value="1"/>
</dbReference>
<keyword evidence="4" id="KW-1185">Reference proteome</keyword>
<dbReference type="Pfam" id="PF06863">
    <property type="entry name" value="DUF1254"/>
    <property type="match status" value="1"/>
</dbReference>
<evidence type="ECO:0008006" key="5">
    <source>
        <dbReference type="Google" id="ProtNLM"/>
    </source>
</evidence>
<comment type="caution">
    <text evidence="3">The sequence shown here is derived from an EMBL/GenBank/DDBJ whole genome shotgun (WGS) entry which is preliminary data.</text>
</comment>
<gene>
    <name evidence="3" type="ORF">B0I36DRAFT_321889</name>
</gene>
<dbReference type="Pfam" id="PF06742">
    <property type="entry name" value="DUF1214"/>
    <property type="match status" value="1"/>
</dbReference>
<evidence type="ECO:0000259" key="2">
    <source>
        <dbReference type="Pfam" id="PF06863"/>
    </source>
</evidence>
<protein>
    <recommendedName>
        <fullName evidence="5">DUF1254 domain-containing protein</fullName>
    </recommendedName>
</protein>
<dbReference type="Proteomes" id="UP000756346">
    <property type="component" value="Unassembled WGS sequence"/>
</dbReference>
<accession>A0A9P8Y7N1</accession>